<gene>
    <name evidence="3" type="ORF">WMSIL1_LOCUS14234</name>
</gene>
<name>A0A564ZAZ3_HYMDI</name>
<organism evidence="3 4">
    <name type="scientific">Hymenolepis diminuta</name>
    <name type="common">Rat tapeworm</name>
    <dbReference type="NCBI Taxonomy" id="6216"/>
    <lineage>
        <taxon>Eukaryota</taxon>
        <taxon>Metazoa</taxon>
        <taxon>Spiralia</taxon>
        <taxon>Lophotrochozoa</taxon>
        <taxon>Platyhelminthes</taxon>
        <taxon>Cestoda</taxon>
        <taxon>Eucestoda</taxon>
        <taxon>Cyclophyllidea</taxon>
        <taxon>Hymenolepididae</taxon>
        <taxon>Hymenolepis</taxon>
    </lineage>
</organism>
<keyword evidence="2" id="KW-1133">Transmembrane helix</keyword>
<evidence type="ECO:0000256" key="2">
    <source>
        <dbReference type="SAM" id="Phobius"/>
    </source>
</evidence>
<keyword evidence="2" id="KW-0812">Transmembrane</keyword>
<feature type="transmembrane region" description="Helical" evidence="2">
    <location>
        <begin position="77"/>
        <end position="102"/>
    </location>
</feature>
<keyword evidence="4" id="KW-1185">Reference proteome</keyword>
<evidence type="ECO:0000256" key="1">
    <source>
        <dbReference type="SAM" id="MobiDB-lite"/>
    </source>
</evidence>
<accession>A0A564ZAZ3</accession>
<feature type="compositionally biased region" description="Basic and acidic residues" evidence="1">
    <location>
        <begin position="132"/>
        <end position="150"/>
    </location>
</feature>
<evidence type="ECO:0000313" key="3">
    <source>
        <dbReference type="EMBL" id="VUZ56630.1"/>
    </source>
</evidence>
<evidence type="ECO:0008006" key="5">
    <source>
        <dbReference type="Google" id="ProtNLM"/>
    </source>
</evidence>
<feature type="compositionally biased region" description="Polar residues" evidence="1">
    <location>
        <begin position="118"/>
        <end position="131"/>
    </location>
</feature>
<evidence type="ECO:0000313" key="4">
    <source>
        <dbReference type="Proteomes" id="UP000321570"/>
    </source>
</evidence>
<proteinExistence type="predicted"/>
<dbReference type="AlphaFoldDB" id="A0A564ZAZ3"/>
<dbReference type="Proteomes" id="UP000321570">
    <property type="component" value="Unassembled WGS sequence"/>
</dbReference>
<dbReference type="EMBL" id="CABIJS010000707">
    <property type="protein sequence ID" value="VUZ56630.1"/>
    <property type="molecule type" value="Genomic_DNA"/>
</dbReference>
<sequence length="181" mass="20381">MGANTSKDEIFRNEIGCDTIGTVPCNDSTTLFCLEGECALYVADFEKKCVEGCKCYAGYFGEYCQFREVSLFATAGIVGAIIGVFLLILFVTVIICCCRSVLKRRRLNREWEQEYNNPSGAVNSRTAGNQRNEVENSTDRPRSGYYEHEFFQNPNNNGNRSLYPNPDFSISGLYSHPTTLR</sequence>
<protein>
    <recommendedName>
        <fullName evidence="5">EGF-like domain-containing protein</fullName>
    </recommendedName>
</protein>
<reference evidence="3 4" key="1">
    <citation type="submission" date="2019-07" db="EMBL/GenBank/DDBJ databases">
        <authorList>
            <person name="Jastrzebski P J."/>
            <person name="Paukszto L."/>
            <person name="Jastrzebski P J."/>
        </authorList>
    </citation>
    <scope>NUCLEOTIDE SEQUENCE [LARGE SCALE GENOMIC DNA]</scope>
    <source>
        <strain evidence="3 4">WMS-il1</strain>
    </source>
</reference>
<feature type="region of interest" description="Disordered" evidence="1">
    <location>
        <begin position="118"/>
        <end position="160"/>
    </location>
</feature>
<keyword evidence="2" id="KW-0472">Membrane</keyword>